<evidence type="ECO:0000259" key="1">
    <source>
        <dbReference type="Pfam" id="PF11823"/>
    </source>
</evidence>
<dbReference type="Pfam" id="PF11823">
    <property type="entry name" value="Se_S_carrier"/>
    <property type="match status" value="1"/>
</dbReference>
<dbReference type="Proteomes" id="UP000243333">
    <property type="component" value="Unassembled WGS sequence"/>
</dbReference>
<feature type="domain" description="Putative Se/S carrier protein-like" evidence="1">
    <location>
        <begin position="5"/>
        <end position="66"/>
    </location>
</feature>
<dbReference type="InterPro" id="IPR021778">
    <property type="entry name" value="Se/S_carrier-like"/>
</dbReference>
<reference evidence="3" key="1">
    <citation type="submission" date="2016-10" db="EMBL/GenBank/DDBJ databases">
        <authorList>
            <person name="Varghese N."/>
            <person name="Submissions S."/>
        </authorList>
    </citation>
    <scope>NUCLEOTIDE SEQUENCE [LARGE SCALE GENOMIC DNA]</scope>
    <source>
        <strain evidence="3">DSM 23256</strain>
    </source>
</reference>
<evidence type="ECO:0000313" key="3">
    <source>
        <dbReference type="Proteomes" id="UP000243333"/>
    </source>
</evidence>
<accession>A0A1G7PLM5</accession>
<dbReference type="STRING" id="1123285.SAMN05660235_02987"/>
<keyword evidence="3" id="KW-1185">Reference proteome</keyword>
<sequence length="77" mass="8040">MEQTVITFPSVAHAFRAEKLLGQRGISVRLIPVPRALSGCCEGLAAVVADEQATAAVELLAAAGVAMLYKGVKVKMD</sequence>
<protein>
    <recommendedName>
        <fullName evidence="1">Putative Se/S carrier protein-like domain-containing protein</fullName>
    </recommendedName>
</protein>
<name>A0A1G7PLM5_9FIRM</name>
<proteinExistence type="predicted"/>
<organism evidence="2 3">
    <name type="scientific">Sporolituus thermophilus DSM 23256</name>
    <dbReference type="NCBI Taxonomy" id="1123285"/>
    <lineage>
        <taxon>Bacteria</taxon>
        <taxon>Bacillati</taxon>
        <taxon>Bacillota</taxon>
        <taxon>Negativicutes</taxon>
        <taxon>Selenomonadales</taxon>
        <taxon>Sporomusaceae</taxon>
        <taxon>Sporolituus</taxon>
    </lineage>
</organism>
<evidence type="ECO:0000313" key="2">
    <source>
        <dbReference type="EMBL" id="SDF86549.1"/>
    </source>
</evidence>
<gene>
    <name evidence="2" type="ORF">SAMN05660235_02987</name>
</gene>
<dbReference type="EMBL" id="FNBU01000040">
    <property type="protein sequence ID" value="SDF86549.1"/>
    <property type="molecule type" value="Genomic_DNA"/>
</dbReference>
<dbReference type="RefSeq" id="WP_093692210.1">
    <property type="nucleotide sequence ID" value="NZ_FNBU01000040.1"/>
</dbReference>
<dbReference type="AlphaFoldDB" id="A0A1G7PLM5"/>
<dbReference type="OrthoDB" id="3192849at2"/>